<keyword evidence="3" id="KW-1185">Reference proteome</keyword>
<evidence type="ECO:0000313" key="2">
    <source>
        <dbReference type="EMBL" id="SEJ66748.1"/>
    </source>
</evidence>
<dbReference type="PANTHER" id="PTHR33408">
    <property type="entry name" value="TRANSPOSASE"/>
    <property type="match status" value="1"/>
</dbReference>
<sequence length="103" mass="11641">MLEAMQSRLDQAPEMMRIRRQTVEHPFGTLKSWMGATHFLTRTLDRVSTEMSLHVLAYNLKRVLRLMGSGSNEGLRPVLRLLPPSSTRAEAESAITTRITDCA</sequence>
<name>A0A1H7AN44_9PSED</name>
<reference evidence="3" key="1">
    <citation type="submission" date="2016-10" db="EMBL/GenBank/DDBJ databases">
        <authorList>
            <person name="Varghese N."/>
            <person name="Submissions S."/>
        </authorList>
    </citation>
    <scope>NUCLEOTIDE SEQUENCE [LARGE SCALE GENOMIC DNA]</scope>
    <source>
        <strain evidence="3">LMG 25967</strain>
    </source>
</reference>
<dbReference type="PANTHER" id="PTHR33408:SF2">
    <property type="entry name" value="TRANSPOSASE DDE DOMAIN-CONTAINING PROTEIN"/>
    <property type="match status" value="1"/>
</dbReference>
<dbReference type="GO" id="GO:0004803">
    <property type="term" value="F:transposase activity"/>
    <property type="evidence" value="ECO:0007669"/>
    <property type="project" value="InterPro"/>
</dbReference>
<organism evidence="2 3">
    <name type="scientific">Pseudomonas linyingensis</name>
    <dbReference type="NCBI Taxonomy" id="915471"/>
    <lineage>
        <taxon>Bacteria</taxon>
        <taxon>Pseudomonadati</taxon>
        <taxon>Pseudomonadota</taxon>
        <taxon>Gammaproteobacteria</taxon>
        <taxon>Pseudomonadales</taxon>
        <taxon>Pseudomonadaceae</taxon>
        <taxon>Pseudomonas</taxon>
    </lineage>
</organism>
<dbReference type="GO" id="GO:0003677">
    <property type="term" value="F:DNA binding"/>
    <property type="evidence" value="ECO:0007669"/>
    <property type="project" value="InterPro"/>
</dbReference>
<protein>
    <submittedName>
        <fullName evidence="2">Transposase DDE domain-containing protein</fullName>
    </submittedName>
</protein>
<dbReference type="GO" id="GO:0006313">
    <property type="term" value="P:DNA transposition"/>
    <property type="evidence" value="ECO:0007669"/>
    <property type="project" value="InterPro"/>
</dbReference>
<dbReference type="EMBL" id="FNZE01000013">
    <property type="protein sequence ID" value="SEJ66748.1"/>
    <property type="molecule type" value="Genomic_DNA"/>
</dbReference>
<dbReference type="Proteomes" id="UP000242930">
    <property type="component" value="Unassembled WGS sequence"/>
</dbReference>
<evidence type="ECO:0000313" key="3">
    <source>
        <dbReference type="Proteomes" id="UP000242930"/>
    </source>
</evidence>
<dbReference type="InterPro" id="IPR002559">
    <property type="entry name" value="Transposase_11"/>
</dbReference>
<dbReference type="STRING" id="915471.SAMN05216201_113122"/>
<dbReference type="Pfam" id="PF01609">
    <property type="entry name" value="DDE_Tnp_1"/>
    <property type="match status" value="1"/>
</dbReference>
<evidence type="ECO:0000259" key="1">
    <source>
        <dbReference type="Pfam" id="PF01609"/>
    </source>
</evidence>
<feature type="domain" description="Transposase IS4-like" evidence="1">
    <location>
        <begin position="19"/>
        <end position="60"/>
    </location>
</feature>
<proteinExistence type="predicted"/>
<accession>A0A1H7AN44</accession>
<dbReference type="AlphaFoldDB" id="A0A1H7AN44"/>
<gene>
    <name evidence="2" type="ORF">SAMN05216201_113122</name>
</gene>